<protein>
    <submittedName>
        <fullName evidence="2">Uncharacterized protein</fullName>
    </submittedName>
</protein>
<dbReference type="Proteomes" id="UP001597419">
    <property type="component" value="Unassembled WGS sequence"/>
</dbReference>
<gene>
    <name evidence="2" type="ORF">ACFSYJ_08655</name>
</gene>
<name>A0ABW5GB00_9PSEU</name>
<accession>A0ABW5GB00</accession>
<sequence length="225" mass="25254">MIPAGRTLITQEDIAALYDMSLRTAQRADPPPWNRPGHPAPVNADRGKTHRKLWDAEQAKAFALGKAVPELPTVPEPPEKGHPEDMLDRPEAAKAAGLSTATWSRYESMERQRTRAEGEHRLVPEPNREFGGEPFWFRRTVETYRAERADPDRKRGGGRPAGTTEKTPRGELAARVAELLNEQPDGEPLSTPEIARRLGVNYRTAQRHVKAHREQNSVASDQHRT</sequence>
<feature type="region of interest" description="Disordered" evidence="1">
    <location>
        <begin position="27"/>
        <end position="49"/>
    </location>
</feature>
<proteinExistence type="predicted"/>
<reference evidence="3" key="1">
    <citation type="journal article" date="2019" name="Int. J. Syst. Evol. Microbiol.">
        <title>The Global Catalogue of Microorganisms (GCM) 10K type strain sequencing project: providing services to taxonomists for standard genome sequencing and annotation.</title>
        <authorList>
            <consortium name="The Broad Institute Genomics Platform"/>
            <consortium name="The Broad Institute Genome Sequencing Center for Infectious Disease"/>
            <person name="Wu L."/>
            <person name="Ma J."/>
        </authorList>
    </citation>
    <scope>NUCLEOTIDE SEQUENCE [LARGE SCALE GENOMIC DNA]</scope>
    <source>
        <strain evidence="3">CGMCC 4.7643</strain>
    </source>
</reference>
<dbReference type="RefSeq" id="WP_345387580.1">
    <property type="nucleotide sequence ID" value="NZ_BAABHG010000002.1"/>
</dbReference>
<evidence type="ECO:0000313" key="3">
    <source>
        <dbReference type="Proteomes" id="UP001597419"/>
    </source>
</evidence>
<organism evidence="2 3">
    <name type="scientific">Amycolatopsis samaneae</name>
    <dbReference type="NCBI Taxonomy" id="664691"/>
    <lineage>
        <taxon>Bacteria</taxon>
        <taxon>Bacillati</taxon>
        <taxon>Actinomycetota</taxon>
        <taxon>Actinomycetes</taxon>
        <taxon>Pseudonocardiales</taxon>
        <taxon>Pseudonocardiaceae</taxon>
        <taxon>Amycolatopsis</taxon>
    </lineage>
</organism>
<comment type="caution">
    <text evidence="2">The sequence shown here is derived from an EMBL/GenBank/DDBJ whole genome shotgun (WGS) entry which is preliminary data.</text>
</comment>
<feature type="compositionally biased region" description="Polar residues" evidence="1">
    <location>
        <begin position="216"/>
        <end position="225"/>
    </location>
</feature>
<feature type="region of interest" description="Disordered" evidence="1">
    <location>
        <begin position="147"/>
        <end position="171"/>
    </location>
</feature>
<dbReference type="EMBL" id="JBHUKU010000004">
    <property type="protein sequence ID" value="MFD2458668.1"/>
    <property type="molecule type" value="Genomic_DNA"/>
</dbReference>
<evidence type="ECO:0000256" key="1">
    <source>
        <dbReference type="SAM" id="MobiDB-lite"/>
    </source>
</evidence>
<feature type="region of interest" description="Disordered" evidence="1">
    <location>
        <begin position="205"/>
        <end position="225"/>
    </location>
</feature>
<evidence type="ECO:0000313" key="2">
    <source>
        <dbReference type="EMBL" id="MFD2458668.1"/>
    </source>
</evidence>
<keyword evidence="3" id="KW-1185">Reference proteome</keyword>